<accession>A0A0B2QRM0</accession>
<gene>
    <name evidence="2" type="ORF">glysoja_043199</name>
</gene>
<protein>
    <submittedName>
        <fullName evidence="2">PP2A regulatory subunit TAP46</fullName>
    </submittedName>
</protein>
<organism evidence="2">
    <name type="scientific">Glycine soja</name>
    <name type="common">Wild soybean</name>
    <dbReference type="NCBI Taxonomy" id="3848"/>
    <lineage>
        <taxon>Eukaryota</taxon>
        <taxon>Viridiplantae</taxon>
        <taxon>Streptophyta</taxon>
        <taxon>Embryophyta</taxon>
        <taxon>Tracheophyta</taxon>
        <taxon>Spermatophyta</taxon>
        <taxon>Magnoliopsida</taxon>
        <taxon>eudicotyledons</taxon>
        <taxon>Gunneridae</taxon>
        <taxon>Pentapetalae</taxon>
        <taxon>rosids</taxon>
        <taxon>fabids</taxon>
        <taxon>Fabales</taxon>
        <taxon>Fabaceae</taxon>
        <taxon>Papilionoideae</taxon>
        <taxon>50 kb inversion clade</taxon>
        <taxon>NPAAA clade</taxon>
        <taxon>indigoferoid/millettioid clade</taxon>
        <taxon>Phaseoleae</taxon>
        <taxon>Glycine</taxon>
        <taxon>Glycine subgen. Soja</taxon>
    </lineage>
</organism>
<sequence>MLKKEEEMLSAVKDRQSKDGDKEFSRDVFDERAKKAEAWHCDSAVCG</sequence>
<dbReference type="Proteomes" id="UP000053555">
    <property type="component" value="Unassembled WGS sequence"/>
</dbReference>
<evidence type="ECO:0000313" key="2">
    <source>
        <dbReference type="EMBL" id="KHN24266.1"/>
    </source>
</evidence>
<dbReference type="AlphaFoldDB" id="A0A0B2QRM0"/>
<reference evidence="2" key="1">
    <citation type="submission" date="2014-07" db="EMBL/GenBank/DDBJ databases">
        <title>Identification of a novel salt tolerance gene in wild soybean by whole-genome sequencing.</title>
        <authorList>
            <person name="Lam H.-M."/>
            <person name="Qi X."/>
            <person name="Li M.-W."/>
            <person name="Liu X."/>
            <person name="Xie M."/>
            <person name="Ni M."/>
            <person name="Xu X."/>
        </authorList>
    </citation>
    <scope>NUCLEOTIDE SEQUENCE [LARGE SCALE GENOMIC DNA]</scope>
    <source>
        <tissue evidence="2">Root</tissue>
    </source>
</reference>
<name>A0A0B2QRM0_GLYSO</name>
<proteinExistence type="predicted"/>
<evidence type="ECO:0000256" key="1">
    <source>
        <dbReference type="SAM" id="MobiDB-lite"/>
    </source>
</evidence>
<feature type="region of interest" description="Disordered" evidence="1">
    <location>
        <begin position="1"/>
        <end position="24"/>
    </location>
</feature>
<dbReference type="EMBL" id="KN655521">
    <property type="protein sequence ID" value="KHN24266.1"/>
    <property type="molecule type" value="Genomic_DNA"/>
</dbReference>